<keyword evidence="1" id="KW-0472">Membrane</keyword>
<dbReference type="SUPFAM" id="SSF82693">
    <property type="entry name" value="Multidrug efflux transporter AcrB pore domain, PN1, PN2, PC1 and PC2 subdomains"/>
    <property type="match status" value="2"/>
</dbReference>
<dbReference type="Gene3D" id="3.30.2090.10">
    <property type="entry name" value="Multidrug efflux transporter AcrB TolC docking domain, DN and DC subdomains"/>
    <property type="match status" value="1"/>
</dbReference>
<dbReference type="AlphaFoldDB" id="X0TX67"/>
<dbReference type="PANTHER" id="PTHR32063:SF0">
    <property type="entry name" value="SWARMING MOTILITY PROTEIN SWRC"/>
    <property type="match status" value="1"/>
</dbReference>
<dbReference type="GO" id="GO:0042910">
    <property type="term" value="F:xenobiotic transmembrane transporter activity"/>
    <property type="evidence" value="ECO:0007669"/>
    <property type="project" value="TreeGrafter"/>
</dbReference>
<organism evidence="2">
    <name type="scientific">marine sediment metagenome</name>
    <dbReference type="NCBI Taxonomy" id="412755"/>
    <lineage>
        <taxon>unclassified sequences</taxon>
        <taxon>metagenomes</taxon>
        <taxon>ecological metagenomes</taxon>
    </lineage>
</organism>
<sequence length="210" mass="23172">MKQLAELCVKRPVFATVLILVLVVFGIFSYFKLGIDRFPKIDFPIITVTTHHPGSAPEDIETEITDKIEGAVSTVNGIEELRSISSEGISQVFIQFVLEKDVDIAAQDVRDKINGILPELPEDIDQPVVTKLDPDAIPVLTIAVWASPPTTLRDITEYCDKVLRRQLESINGVGQAMIVGGQARQINVELDPLRLRAYKLTVVDVARALA</sequence>
<gene>
    <name evidence="2" type="ORF">S01H1_19996</name>
</gene>
<dbReference type="EMBL" id="BARS01010880">
    <property type="protein sequence ID" value="GAF98173.1"/>
    <property type="molecule type" value="Genomic_DNA"/>
</dbReference>
<dbReference type="GO" id="GO:0005886">
    <property type="term" value="C:plasma membrane"/>
    <property type="evidence" value="ECO:0007669"/>
    <property type="project" value="TreeGrafter"/>
</dbReference>
<comment type="caution">
    <text evidence="2">The sequence shown here is derived from an EMBL/GenBank/DDBJ whole genome shotgun (WGS) entry which is preliminary data.</text>
</comment>
<feature type="transmembrane region" description="Helical" evidence="1">
    <location>
        <begin position="12"/>
        <end position="31"/>
    </location>
</feature>
<dbReference type="InterPro" id="IPR027463">
    <property type="entry name" value="AcrB_DN_DC_subdom"/>
</dbReference>
<dbReference type="Gene3D" id="3.30.70.1430">
    <property type="entry name" value="Multidrug efflux transporter AcrB pore domain"/>
    <property type="match status" value="1"/>
</dbReference>
<dbReference type="PANTHER" id="PTHR32063">
    <property type="match status" value="1"/>
</dbReference>
<evidence type="ECO:0000256" key="1">
    <source>
        <dbReference type="SAM" id="Phobius"/>
    </source>
</evidence>
<reference evidence="2" key="1">
    <citation type="journal article" date="2014" name="Front. Microbiol.">
        <title>High frequency of phylogenetically diverse reductive dehalogenase-homologous genes in deep subseafloor sedimentary metagenomes.</title>
        <authorList>
            <person name="Kawai M."/>
            <person name="Futagami T."/>
            <person name="Toyoda A."/>
            <person name="Takaki Y."/>
            <person name="Nishi S."/>
            <person name="Hori S."/>
            <person name="Arai W."/>
            <person name="Tsubouchi T."/>
            <person name="Morono Y."/>
            <person name="Uchiyama I."/>
            <person name="Ito T."/>
            <person name="Fujiyama A."/>
            <person name="Inagaki F."/>
            <person name="Takami H."/>
        </authorList>
    </citation>
    <scope>NUCLEOTIDE SEQUENCE</scope>
    <source>
        <strain evidence="2">Expedition CK06-06</strain>
    </source>
</reference>
<dbReference type="Pfam" id="PF00873">
    <property type="entry name" value="ACR_tran"/>
    <property type="match status" value="1"/>
</dbReference>
<keyword evidence="1" id="KW-1133">Transmembrane helix</keyword>
<dbReference type="Gene3D" id="3.30.70.1320">
    <property type="entry name" value="Multidrug efflux transporter AcrB pore domain like"/>
    <property type="match status" value="1"/>
</dbReference>
<dbReference type="Gene3D" id="1.20.1640.10">
    <property type="entry name" value="Multidrug efflux transporter AcrB transmembrane domain"/>
    <property type="match status" value="1"/>
</dbReference>
<name>X0TX67_9ZZZZ</name>
<proteinExistence type="predicted"/>
<evidence type="ECO:0008006" key="3">
    <source>
        <dbReference type="Google" id="ProtNLM"/>
    </source>
</evidence>
<evidence type="ECO:0000313" key="2">
    <source>
        <dbReference type="EMBL" id="GAF98173.1"/>
    </source>
</evidence>
<accession>X0TX67</accession>
<dbReference type="InterPro" id="IPR001036">
    <property type="entry name" value="Acrflvin-R"/>
</dbReference>
<feature type="non-terminal residue" evidence="2">
    <location>
        <position position="210"/>
    </location>
</feature>
<protein>
    <recommendedName>
        <fullName evidence="3">Acriflavin resistance protein</fullName>
    </recommendedName>
</protein>
<keyword evidence="1" id="KW-0812">Transmembrane</keyword>
<dbReference type="PRINTS" id="PR00702">
    <property type="entry name" value="ACRIFLAVINRP"/>
</dbReference>